<dbReference type="Gene3D" id="1.20.1050.10">
    <property type="match status" value="1"/>
</dbReference>
<dbReference type="InterPro" id="IPR010987">
    <property type="entry name" value="Glutathione-S-Trfase_C-like"/>
</dbReference>
<dbReference type="PANTHER" id="PTHR11571">
    <property type="entry name" value="GLUTATHIONE S-TRANSFERASE"/>
    <property type="match status" value="1"/>
</dbReference>
<keyword evidence="4" id="KW-1185">Reference proteome</keyword>
<feature type="domain" description="GST N-terminal" evidence="1">
    <location>
        <begin position="3"/>
        <end position="81"/>
    </location>
</feature>
<dbReference type="PROSITE" id="PS50404">
    <property type="entry name" value="GST_NTER"/>
    <property type="match status" value="1"/>
</dbReference>
<dbReference type="CDD" id="cd03039">
    <property type="entry name" value="GST_N_Sigma_like"/>
    <property type="match status" value="1"/>
</dbReference>
<evidence type="ECO:0000313" key="4">
    <source>
        <dbReference type="Proteomes" id="UP001238603"/>
    </source>
</evidence>
<dbReference type="SUPFAM" id="SSF47616">
    <property type="entry name" value="GST C-terminal domain-like"/>
    <property type="match status" value="1"/>
</dbReference>
<gene>
    <name evidence="3" type="ORF">QRD43_19325</name>
</gene>
<dbReference type="Pfam" id="PF14497">
    <property type="entry name" value="GST_C_3"/>
    <property type="match status" value="1"/>
</dbReference>
<organism evidence="3 4">
    <name type="scientific">Roseateles subflavus</name>
    <dbReference type="NCBI Taxonomy" id="3053353"/>
    <lineage>
        <taxon>Bacteria</taxon>
        <taxon>Pseudomonadati</taxon>
        <taxon>Pseudomonadota</taxon>
        <taxon>Betaproteobacteria</taxon>
        <taxon>Burkholderiales</taxon>
        <taxon>Sphaerotilaceae</taxon>
        <taxon>Roseateles</taxon>
    </lineage>
</organism>
<name>A0ABT7LNK0_9BURK</name>
<protein>
    <submittedName>
        <fullName evidence="3">Glutathione S-transferase family protein</fullName>
    </submittedName>
</protein>
<dbReference type="InterPro" id="IPR040079">
    <property type="entry name" value="Glutathione_S-Trfase"/>
</dbReference>
<dbReference type="RefSeq" id="WP_285984132.1">
    <property type="nucleotide sequence ID" value="NZ_JASVDS010000006.1"/>
</dbReference>
<accession>A0ABT7LNK0</accession>
<comment type="caution">
    <text evidence="3">The sequence shown here is derived from an EMBL/GenBank/DDBJ whole genome shotgun (WGS) entry which is preliminary data.</text>
</comment>
<dbReference type="InterPro" id="IPR036282">
    <property type="entry name" value="Glutathione-S-Trfase_C_sf"/>
</dbReference>
<feature type="domain" description="GST C-terminal" evidence="2">
    <location>
        <begin position="83"/>
        <end position="202"/>
    </location>
</feature>
<dbReference type="Pfam" id="PF02798">
    <property type="entry name" value="GST_N"/>
    <property type="match status" value="1"/>
</dbReference>
<dbReference type="Gene3D" id="3.40.30.10">
    <property type="entry name" value="Glutaredoxin"/>
    <property type="match status" value="1"/>
</dbReference>
<reference evidence="3 4" key="1">
    <citation type="submission" date="2023-06" db="EMBL/GenBank/DDBJ databases">
        <title>Pelomonas sp. APW6 16S ribosomal RNA gene genome sequencing and assembly.</title>
        <authorList>
            <person name="Woo H."/>
        </authorList>
    </citation>
    <scope>NUCLEOTIDE SEQUENCE [LARGE SCALE GENOMIC DNA]</scope>
    <source>
        <strain evidence="3 4">APW6</strain>
    </source>
</reference>
<dbReference type="EMBL" id="JASVDS010000006">
    <property type="protein sequence ID" value="MDL5034059.1"/>
    <property type="molecule type" value="Genomic_DNA"/>
</dbReference>
<evidence type="ECO:0000259" key="2">
    <source>
        <dbReference type="PROSITE" id="PS50405"/>
    </source>
</evidence>
<dbReference type="SFLD" id="SFLDS00019">
    <property type="entry name" value="Glutathione_Transferase_(cytos"/>
    <property type="match status" value="1"/>
</dbReference>
<dbReference type="PROSITE" id="PS50405">
    <property type="entry name" value="GST_CTER"/>
    <property type="match status" value="1"/>
</dbReference>
<evidence type="ECO:0000313" key="3">
    <source>
        <dbReference type="EMBL" id="MDL5034059.1"/>
    </source>
</evidence>
<dbReference type="PANTHER" id="PTHR11571:SF252">
    <property type="entry name" value="GLUTATHIONE S-TRANSFERASE"/>
    <property type="match status" value="1"/>
</dbReference>
<dbReference type="InterPro" id="IPR036249">
    <property type="entry name" value="Thioredoxin-like_sf"/>
</dbReference>
<dbReference type="InterPro" id="IPR004045">
    <property type="entry name" value="Glutathione_S-Trfase_N"/>
</dbReference>
<dbReference type="InterPro" id="IPR050213">
    <property type="entry name" value="GST_superfamily"/>
</dbReference>
<dbReference type="InterPro" id="IPR004046">
    <property type="entry name" value="GST_C"/>
</dbReference>
<sequence>MNKPALIYFDAPVSRGEECRLALHLAGVDFEDRRLPMADWPALKPSTPYGSLPVLELPGQPPLAQTNAILVLIGRQHGLHPTDALEAARHESLMAHVEDLRAAVGPTIRMEADEKRRVREALMAGFLPQWAAAAERQIVSAPFFGGERLQVVDLKLHMAVRWFLGGKVDHIPADIFAGFPRLMGIHDAVRDHAGVQAWYARG</sequence>
<evidence type="ECO:0000259" key="1">
    <source>
        <dbReference type="PROSITE" id="PS50404"/>
    </source>
</evidence>
<dbReference type="SUPFAM" id="SSF52833">
    <property type="entry name" value="Thioredoxin-like"/>
    <property type="match status" value="1"/>
</dbReference>
<proteinExistence type="predicted"/>
<dbReference type="Proteomes" id="UP001238603">
    <property type="component" value="Unassembled WGS sequence"/>
</dbReference>